<protein>
    <submittedName>
        <fullName evidence="1">Uncharacterized protein</fullName>
    </submittedName>
</protein>
<dbReference type="AlphaFoldDB" id="A0A5N5JY33"/>
<organism evidence="1 2">
    <name type="scientific">Pangasianodon hypophthalmus</name>
    <name type="common">Striped catfish</name>
    <name type="synonym">Helicophagus hypophthalmus</name>
    <dbReference type="NCBI Taxonomy" id="310915"/>
    <lineage>
        <taxon>Eukaryota</taxon>
        <taxon>Metazoa</taxon>
        <taxon>Chordata</taxon>
        <taxon>Craniata</taxon>
        <taxon>Vertebrata</taxon>
        <taxon>Euteleostomi</taxon>
        <taxon>Actinopterygii</taxon>
        <taxon>Neopterygii</taxon>
        <taxon>Teleostei</taxon>
        <taxon>Ostariophysi</taxon>
        <taxon>Siluriformes</taxon>
        <taxon>Pangasiidae</taxon>
        <taxon>Pangasianodon</taxon>
    </lineage>
</organism>
<name>A0A5N5JY33_PANHP</name>
<comment type="caution">
    <text evidence="1">The sequence shown here is derived from an EMBL/GenBank/DDBJ whole genome shotgun (WGS) entry which is preliminary data.</text>
</comment>
<accession>A0A5N5JY33</accession>
<keyword evidence="2" id="KW-1185">Reference proteome</keyword>
<dbReference type="EMBL" id="VFJC01000028">
    <property type="protein sequence ID" value="KAB5522553.1"/>
    <property type="molecule type" value="Genomic_DNA"/>
</dbReference>
<proteinExistence type="predicted"/>
<sequence length="72" mass="8347">MCFSHDCTHHSSSCKIKNEFRRITTIPLEPIFLQKLDLYTPKLLDFFKMKGGDTGIEIRSVQDSLSQQVEDK</sequence>
<gene>
    <name evidence="1" type="ORF">PHYPO_G00160900</name>
</gene>
<evidence type="ECO:0000313" key="1">
    <source>
        <dbReference type="EMBL" id="KAB5522553.1"/>
    </source>
</evidence>
<dbReference type="Proteomes" id="UP000327468">
    <property type="component" value="Chromosome 27"/>
</dbReference>
<reference evidence="1 2" key="1">
    <citation type="submission" date="2019-06" db="EMBL/GenBank/DDBJ databases">
        <title>A chromosome-scale genome assembly of the striped catfish, Pangasianodon hypophthalmus.</title>
        <authorList>
            <person name="Wen M."/>
            <person name="Zahm M."/>
            <person name="Roques C."/>
            <person name="Cabau C."/>
            <person name="Klopp C."/>
            <person name="Donnadieu C."/>
            <person name="Jouanno E."/>
            <person name="Avarre J.-C."/>
            <person name="Campet M."/>
            <person name="Ha T.T.T."/>
            <person name="Dugue R."/>
            <person name="Lampietro C."/>
            <person name="Louis A."/>
            <person name="Herpin A."/>
            <person name="Echchiki A."/>
            <person name="Berthelot C."/>
            <person name="Parey E."/>
            <person name="Roest-Crollius H."/>
            <person name="Braasch I."/>
            <person name="Postlethwait J."/>
            <person name="Bobe J."/>
            <person name="Montfort J."/>
            <person name="Bouchez O."/>
            <person name="Begum T."/>
            <person name="Schartl M."/>
            <person name="Guiguen Y."/>
        </authorList>
    </citation>
    <scope>NUCLEOTIDE SEQUENCE [LARGE SCALE GENOMIC DNA]</scope>
    <source>
        <strain evidence="1 2">Indonesia</strain>
        <tissue evidence="1">Blood</tissue>
    </source>
</reference>
<evidence type="ECO:0000313" key="2">
    <source>
        <dbReference type="Proteomes" id="UP000327468"/>
    </source>
</evidence>